<keyword evidence="3" id="KW-1185">Reference proteome</keyword>
<gene>
    <name evidence="2" type="ORF">PGQ11_012061</name>
</gene>
<reference evidence="2 3" key="1">
    <citation type="journal article" date="2024" name="IMA Fungus">
        <title>Apiospora arundinis, a panoply of carbohydrate-active enzymes and secondary metabolites.</title>
        <authorList>
            <person name="Sorensen T."/>
            <person name="Petersen C."/>
            <person name="Muurmann A.T."/>
            <person name="Christiansen J.V."/>
            <person name="Brundto M.L."/>
            <person name="Overgaard C.K."/>
            <person name="Boysen A.T."/>
            <person name="Wollenberg R.D."/>
            <person name="Larsen T.O."/>
            <person name="Sorensen J.L."/>
            <person name="Nielsen K.L."/>
            <person name="Sondergaard T.E."/>
        </authorList>
    </citation>
    <scope>NUCLEOTIDE SEQUENCE [LARGE SCALE GENOMIC DNA]</scope>
    <source>
        <strain evidence="2 3">AAU 773</strain>
    </source>
</reference>
<accession>A0ABR2I1A0</accession>
<feature type="region of interest" description="Disordered" evidence="1">
    <location>
        <begin position="1"/>
        <end position="27"/>
    </location>
</feature>
<evidence type="ECO:0000313" key="3">
    <source>
        <dbReference type="Proteomes" id="UP001390339"/>
    </source>
</evidence>
<protein>
    <submittedName>
        <fullName evidence="2">Pentatricopeptide repeat domain-containing protein</fullName>
    </submittedName>
</protein>
<evidence type="ECO:0000256" key="1">
    <source>
        <dbReference type="SAM" id="MobiDB-lite"/>
    </source>
</evidence>
<proteinExistence type="predicted"/>
<dbReference type="Proteomes" id="UP001390339">
    <property type="component" value="Unassembled WGS sequence"/>
</dbReference>
<feature type="compositionally biased region" description="Polar residues" evidence="1">
    <location>
        <begin position="75"/>
        <end position="88"/>
    </location>
</feature>
<name>A0ABR2I1A0_9PEZI</name>
<evidence type="ECO:0000313" key="2">
    <source>
        <dbReference type="EMBL" id="KAK8856149.1"/>
    </source>
</evidence>
<sequence>MRSVNRTLRDVKLRRPVPSLQSTRQHHTPFSLLARPVHRHDALSTVWKRNHATAQATLDITVLEPFAPPSDGRTFPSTNANDTSSPLQQSASFGKWQWLSLKPNRLAIESDFSRNGPAKHYNMPLLVDVLGNQNDVELWYCLLDHLQRHRGDDGVYELWKGMWGRKALYKADKTPSLVFWQTILETALRHDNEQFLDNVLVYAEWMKEVHNSEWPNLYTGVVSHYLRSHHHTKALRWHLRLTPNFRPSSSEFTGLLKHFCTDQVLNDVGTLPRLYTTSHERHVYDLLVPYLYARGCSRLARLWHKTCLRVGDGPTLYAPARPFLRYFAGYYPETLETWSEQELAAMSTLDQHSPIDKPDDADDAESEQLEVSREFMNRVHGSTFGFTSKSYNDKLGARWFASSWVSLDTAISVVSALGIQQIGPLSLQSIALRDPSPESVLKRIGHLQDLGISLPDTNYVKSIQYLAKTHDSELLLDLLQCDLHPEVFDDIATHSKLMDSSRASGDLRTYNLLLATRLATFTSSSHASANTMLEVSLAIEDHWNIIRVLNDMYHWRISLDSVHVQKMFKLMKINAPLHPLEVEEMMRRKPNRRIVPLPTPENARFCQALLWTLRRMDVPIPASINKQLILSLGRQGKMQFLLPIIRDIINYYTKWHGSRPGFVPVSVLDLPQAMTRPLRGVPKLLGVYVPIDTPASRPNHPLSQIFTPKIVSSLILWSFRKIPDVHTSAPLLQLQKKRLSRGFEFTRVLAVLRTLKDLGVDINVEKVRKAVILRLAELYGSVEPMKRKPKTIRRHNRLSLAHVKELCDQAWKGGEEGEGEEPLLPSLKELHQIIQGQDVYTEKRNDDLMMAVEQRVRRRQMLQRRKAIHHNNVPY</sequence>
<dbReference type="EMBL" id="JAPCWZ010000007">
    <property type="protein sequence ID" value="KAK8856149.1"/>
    <property type="molecule type" value="Genomic_DNA"/>
</dbReference>
<comment type="caution">
    <text evidence="2">The sequence shown here is derived from an EMBL/GenBank/DDBJ whole genome shotgun (WGS) entry which is preliminary data.</text>
</comment>
<organism evidence="2 3">
    <name type="scientific">Apiospora arundinis</name>
    <dbReference type="NCBI Taxonomy" id="335852"/>
    <lineage>
        <taxon>Eukaryota</taxon>
        <taxon>Fungi</taxon>
        <taxon>Dikarya</taxon>
        <taxon>Ascomycota</taxon>
        <taxon>Pezizomycotina</taxon>
        <taxon>Sordariomycetes</taxon>
        <taxon>Xylariomycetidae</taxon>
        <taxon>Amphisphaeriales</taxon>
        <taxon>Apiosporaceae</taxon>
        <taxon>Apiospora</taxon>
    </lineage>
</organism>
<feature type="region of interest" description="Disordered" evidence="1">
    <location>
        <begin position="69"/>
        <end position="88"/>
    </location>
</feature>